<keyword evidence="4 6" id="KW-0472">Membrane</keyword>
<organism evidence="8 10">
    <name type="scientific">Yarrowia lipolytica</name>
    <name type="common">Candida lipolytica</name>
    <dbReference type="NCBI Taxonomy" id="4952"/>
    <lineage>
        <taxon>Eukaryota</taxon>
        <taxon>Fungi</taxon>
        <taxon>Dikarya</taxon>
        <taxon>Ascomycota</taxon>
        <taxon>Saccharomycotina</taxon>
        <taxon>Dipodascomycetes</taxon>
        <taxon>Dipodascales</taxon>
        <taxon>Dipodascales incertae sedis</taxon>
        <taxon>Yarrowia</taxon>
    </lineage>
</organism>
<feature type="transmembrane region" description="Helical" evidence="6">
    <location>
        <begin position="346"/>
        <end position="368"/>
    </location>
</feature>
<feature type="transmembrane region" description="Helical" evidence="6">
    <location>
        <begin position="315"/>
        <end position="334"/>
    </location>
</feature>
<evidence type="ECO:0000256" key="6">
    <source>
        <dbReference type="SAM" id="Phobius"/>
    </source>
</evidence>
<comment type="subcellular location">
    <subcellularLocation>
        <location evidence="1">Membrane</location>
        <topology evidence="1">Multi-pass membrane protein</topology>
    </subcellularLocation>
</comment>
<proteinExistence type="predicted"/>
<evidence type="ECO:0000256" key="4">
    <source>
        <dbReference type="ARBA" id="ARBA00023136"/>
    </source>
</evidence>
<evidence type="ECO:0000313" key="10">
    <source>
        <dbReference type="Proteomes" id="UP000182444"/>
    </source>
</evidence>
<feature type="transmembrane region" description="Helical" evidence="6">
    <location>
        <begin position="374"/>
        <end position="393"/>
    </location>
</feature>
<feature type="transmembrane region" description="Helical" evidence="6">
    <location>
        <begin position="284"/>
        <end position="303"/>
    </location>
</feature>
<dbReference type="EMBL" id="KZ858998">
    <property type="protein sequence ID" value="RDW25596.1"/>
    <property type="molecule type" value="Genomic_DNA"/>
</dbReference>
<keyword evidence="2 6" id="KW-0812">Transmembrane</keyword>
<dbReference type="InterPro" id="IPR050186">
    <property type="entry name" value="TPT_transporter"/>
</dbReference>
<dbReference type="PANTHER" id="PTHR11132">
    <property type="entry name" value="SOLUTE CARRIER FAMILY 35"/>
    <property type="match status" value="1"/>
</dbReference>
<reference evidence="9 11" key="2">
    <citation type="submission" date="2018-07" db="EMBL/GenBank/DDBJ databases">
        <title>Draft Genome Assemblies for Five Robust Yarrowia lipolytica Strains Exhibiting High Lipid Production and Pentose Sugar Utilization and Sugar Alcohol Secretion from Undetoxified Lignocellulosic Biomass Hydrolysates.</title>
        <authorList>
            <consortium name="DOE Joint Genome Institute"/>
            <person name="Walker C."/>
            <person name="Ryu S."/>
            <person name="Na H."/>
            <person name="Zane M."/>
            <person name="LaButti K."/>
            <person name="Lipzen A."/>
            <person name="Haridas S."/>
            <person name="Barry K."/>
            <person name="Grigoriev I.V."/>
            <person name="Quarterman J."/>
            <person name="Slininger P."/>
            <person name="Dien B."/>
            <person name="Trinh C.T."/>
        </authorList>
    </citation>
    <scope>NUCLEOTIDE SEQUENCE [LARGE SCALE GENOMIC DNA]</scope>
    <source>
        <strain evidence="9 11">YB392</strain>
    </source>
</reference>
<evidence type="ECO:0000256" key="1">
    <source>
        <dbReference type="ARBA" id="ARBA00004141"/>
    </source>
</evidence>
<feature type="compositionally biased region" description="Basic and acidic residues" evidence="5">
    <location>
        <begin position="11"/>
        <end position="28"/>
    </location>
</feature>
<dbReference type="OrthoDB" id="18894at2759"/>
<feature type="domain" description="Sugar phosphate transporter" evidence="7">
    <location>
        <begin position="84"/>
        <end position="391"/>
    </location>
</feature>
<evidence type="ECO:0000256" key="3">
    <source>
        <dbReference type="ARBA" id="ARBA00022989"/>
    </source>
</evidence>
<sequence>MGQYQQLDSPAGRDDGMLRRTTSEDSQRRHNGHGGNNDSDSDLDALLEDDPIGDDFHQMEMMSDSENKESAVIKKNKWIKHALKCTAYLLCWYTFSLSLTLYNKWMFDPTKLDFRFPLFATGIHQLVQTAFATAVITAFPRRFNPRVMATEKGEVYVPLTWREYIYKMGPCGLATGGDIGMGNISLKYITVSFYTMVKSSSLGWVMIFGFMFRIEKPNVKLISVVMVLMIGVVMMVAGETKFHLIGFLLVLGAAVLSGLRWALTQLLLTRCPATTNPFSTIQNVAPMMALCLFVFALIVEGPVTFVTSHFWADQGLLWGIFLMVIPGLFAFFLTVAEYALLQETSVITLSIGGIFKEILTIVASALIYDDTMSVVNTIGLVISLLAIIAYNWYRWQTFEE</sequence>
<evidence type="ECO:0000313" key="8">
    <source>
        <dbReference type="EMBL" id="AOW05938.1"/>
    </source>
</evidence>
<dbReference type="OMA" id="WLMKSFP"/>
<keyword evidence="3 6" id="KW-1133">Transmembrane helix</keyword>
<evidence type="ECO:0000313" key="11">
    <source>
        <dbReference type="Proteomes" id="UP000256601"/>
    </source>
</evidence>
<dbReference type="VEuPathDB" id="FungiDB:YALI0_E24959g"/>
<accession>A0A1H6Q030</accession>
<dbReference type="RefSeq" id="XP_504375.1">
    <property type="nucleotide sequence ID" value="XM_504375.1"/>
</dbReference>
<dbReference type="AlphaFoldDB" id="A0A1H6Q030"/>
<dbReference type="Pfam" id="PF03151">
    <property type="entry name" value="TPT"/>
    <property type="match status" value="1"/>
</dbReference>
<feature type="transmembrane region" description="Helical" evidence="6">
    <location>
        <begin position="219"/>
        <end position="238"/>
    </location>
</feature>
<dbReference type="Proteomes" id="UP000256601">
    <property type="component" value="Unassembled WGS sequence"/>
</dbReference>
<feature type="transmembrane region" description="Helical" evidence="6">
    <location>
        <begin position="244"/>
        <end position="263"/>
    </location>
</feature>
<dbReference type="InterPro" id="IPR004853">
    <property type="entry name" value="Sugar_P_trans_dom"/>
</dbReference>
<feature type="region of interest" description="Disordered" evidence="5">
    <location>
        <begin position="1"/>
        <end position="44"/>
    </location>
</feature>
<gene>
    <name evidence="9" type="ORF">B0I71DRAFT_132323</name>
    <name evidence="8" type="ORF">YALI1_E29827g</name>
</gene>
<protein>
    <submittedName>
        <fullName evidence="9">Triose-phosphate transporter family-domain-containing protein</fullName>
    </submittedName>
</protein>
<dbReference type="Proteomes" id="UP000182444">
    <property type="component" value="Chromosome 1E"/>
</dbReference>
<evidence type="ECO:0000256" key="2">
    <source>
        <dbReference type="ARBA" id="ARBA00022692"/>
    </source>
</evidence>
<dbReference type="KEGG" id="yli:2912674"/>
<evidence type="ECO:0000313" key="9">
    <source>
        <dbReference type="EMBL" id="RDW25596.1"/>
    </source>
</evidence>
<evidence type="ECO:0000256" key="5">
    <source>
        <dbReference type="SAM" id="MobiDB-lite"/>
    </source>
</evidence>
<dbReference type="VEuPathDB" id="FungiDB:YALI1_E29827g"/>
<dbReference type="EMBL" id="CP017557">
    <property type="protein sequence ID" value="AOW05938.1"/>
    <property type="molecule type" value="Genomic_DNA"/>
</dbReference>
<evidence type="ECO:0000259" key="7">
    <source>
        <dbReference type="Pfam" id="PF03151"/>
    </source>
</evidence>
<dbReference type="GeneID" id="2912674"/>
<dbReference type="eggNOG" id="KOG1443">
    <property type="taxonomic scope" value="Eukaryota"/>
</dbReference>
<name>A0A1H6Q030_YARLL</name>
<dbReference type="GO" id="GO:0016020">
    <property type="term" value="C:membrane"/>
    <property type="evidence" value="ECO:0007669"/>
    <property type="project" value="UniProtKB-SubCell"/>
</dbReference>
<feature type="transmembrane region" description="Helical" evidence="6">
    <location>
        <begin position="85"/>
        <end position="102"/>
    </location>
</feature>
<reference evidence="8 10" key="1">
    <citation type="journal article" date="2016" name="PLoS ONE">
        <title>Sequence Assembly of Yarrowia lipolytica Strain W29/CLIB89 Shows Transposable Element Diversity.</title>
        <authorList>
            <person name="Magnan C."/>
            <person name="Yu J."/>
            <person name="Chang I."/>
            <person name="Jahn E."/>
            <person name="Kanomata Y."/>
            <person name="Wu J."/>
            <person name="Zeller M."/>
            <person name="Oakes M."/>
            <person name="Baldi P."/>
            <person name="Sandmeyer S."/>
        </authorList>
    </citation>
    <scope>NUCLEOTIDE SEQUENCE [LARGE SCALE GENOMIC DNA]</scope>
    <source>
        <strain evidence="8">CLIB89</strain>
        <strain evidence="10">CLIB89(W29)</strain>
    </source>
</reference>